<comment type="caution">
    <text evidence="2">The sequence shown here is derived from an EMBL/GenBank/DDBJ whole genome shotgun (WGS) entry which is preliminary data.</text>
</comment>
<evidence type="ECO:0000313" key="2">
    <source>
        <dbReference type="EMBL" id="KAF9067272.1"/>
    </source>
</evidence>
<dbReference type="Gene3D" id="3.30.70.330">
    <property type="match status" value="1"/>
</dbReference>
<reference evidence="2" key="1">
    <citation type="submission" date="2020-11" db="EMBL/GenBank/DDBJ databases">
        <authorList>
            <consortium name="DOE Joint Genome Institute"/>
            <person name="Ahrendt S."/>
            <person name="Riley R."/>
            <person name="Andreopoulos W."/>
            <person name="Labutti K."/>
            <person name="Pangilinan J."/>
            <person name="Ruiz-Duenas F.J."/>
            <person name="Barrasa J.M."/>
            <person name="Sanchez-Garcia M."/>
            <person name="Camarero S."/>
            <person name="Miyauchi S."/>
            <person name="Serrano A."/>
            <person name="Linde D."/>
            <person name="Babiker R."/>
            <person name="Drula E."/>
            <person name="Ayuso-Fernandez I."/>
            <person name="Pacheco R."/>
            <person name="Padilla G."/>
            <person name="Ferreira P."/>
            <person name="Barriuso J."/>
            <person name="Kellner H."/>
            <person name="Castanera R."/>
            <person name="Alfaro M."/>
            <person name="Ramirez L."/>
            <person name="Pisabarro A.G."/>
            <person name="Kuo A."/>
            <person name="Tritt A."/>
            <person name="Lipzen A."/>
            <person name="He G."/>
            <person name="Yan M."/>
            <person name="Ng V."/>
            <person name="Cullen D."/>
            <person name="Martin F."/>
            <person name="Rosso M.-N."/>
            <person name="Henrissat B."/>
            <person name="Hibbett D."/>
            <person name="Martinez A.T."/>
            <person name="Grigoriev I.V."/>
        </authorList>
    </citation>
    <scope>NUCLEOTIDE SEQUENCE</scope>
    <source>
        <strain evidence="2">AH 40177</strain>
    </source>
</reference>
<dbReference type="EMBL" id="JADNRY010000075">
    <property type="protein sequence ID" value="KAF9067272.1"/>
    <property type="molecule type" value="Genomic_DNA"/>
</dbReference>
<dbReference type="InterPro" id="IPR007201">
    <property type="entry name" value="Mei2-like_Rrm_C"/>
</dbReference>
<dbReference type="InterPro" id="IPR035979">
    <property type="entry name" value="RBD_domain_sf"/>
</dbReference>
<protein>
    <recommendedName>
        <fullName evidence="1">Mei2-like C-terminal RNA recognition motif domain-containing protein</fullName>
    </recommendedName>
</protein>
<dbReference type="Pfam" id="PF04059">
    <property type="entry name" value="RRM_2"/>
    <property type="match status" value="1"/>
</dbReference>
<feature type="domain" description="Mei2-like C-terminal RNA recognition motif" evidence="1">
    <location>
        <begin position="1"/>
        <end position="90"/>
    </location>
</feature>
<keyword evidence="3" id="KW-1185">Reference proteome</keyword>
<dbReference type="Proteomes" id="UP000772434">
    <property type="component" value="Unassembled WGS sequence"/>
</dbReference>
<dbReference type="GO" id="GO:0003676">
    <property type="term" value="F:nucleic acid binding"/>
    <property type="evidence" value="ECO:0007669"/>
    <property type="project" value="InterPro"/>
</dbReference>
<accession>A0A9P5PRL8</accession>
<dbReference type="AlphaFoldDB" id="A0A9P5PRL8"/>
<gene>
    <name evidence="2" type="ORF">BDP27DRAFT_1328961</name>
</gene>
<proteinExistence type="predicted"/>
<evidence type="ECO:0000259" key="1">
    <source>
        <dbReference type="Pfam" id="PF04059"/>
    </source>
</evidence>
<name>A0A9P5PRL8_9AGAR</name>
<dbReference type="OrthoDB" id="417481at2759"/>
<organism evidence="2 3">
    <name type="scientific">Rhodocollybia butyracea</name>
    <dbReference type="NCBI Taxonomy" id="206335"/>
    <lineage>
        <taxon>Eukaryota</taxon>
        <taxon>Fungi</taxon>
        <taxon>Dikarya</taxon>
        <taxon>Basidiomycota</taxon>
        <taxon>Agaricomycotina</taxon>
        <taxon>Agaricomycetes</taxon>
        <taxon>Agaricomycetidae</taxon>
        <taxon>Agaricales</taxon>
        <taxon>Marasmiineae</taxon>
        <taxon>Omphalotaceae</taxon>
        <taxon>Rhodocollybia</taxon>
    </lineage>
</organism>
<sequence>MLRNIPFHLNVEDMRLLIWEVCSERVDFIYLPVHNRLGRNSGFAFVNFISTSDLALFYATKNGHVWSEDSDQVVEIVYAHCQGKFGLVHKYFINPATSVRSLSPHLPLIFHSDGPQIGKPETIDELLSKF</sequence>
<dbReference type="SUPFAM" id="SSF54928">
    <property type="entry name" value="RNA-binding domain, RBD"/>
    <property type="match status" value="1"/>
</dbReference>
<dbReference type="InterPro" id="IPR012677">
    <property type="entry name" value="Nucleotide-bd_a/b_plait_sf"/>
</dbReference>
<evidence type="ECO:0000313" key="3">
    <source>
        <dbReference type="Proteomes" id="UP000772434"/>
    </source>
</evidence>